<evidence type="ECO:0000313" key="1">
    <source>
        <dbReference type="EMBL" id="CAN0108331.1"/>
    </source>
</evidence>
<reference evidence="1" key="2">
    <citation type="submission" date="2025-03" db="EMBL/GenBank/DDBJ databases">
        <authorList>
            <consortium name="ELIXIR-Norway"/>
            <consortium name="Elixir Norway"/>
        </authorList>
    </citation>
    <scope>NUCLEOTIDE SEQUENCE</scope>
</reference>
<organism evidence="1 2">
    <name type="scientific">Rangifer tarandus platyrhynchus</name>
    <name type="common">Svalbard reindeer</name>
    <dbReference type="NCBI Taxonomy" id="3082113"/>
    <lineage>
        <taxon>Eukaryota</taxon>
        <taxon>Metazoa</taxon>
        <taxon>Chordata</taxon>
        <taxon>Craniata</taxon>
        <taxon>Vertebrata</taxon>
        <taxon>Euteleostomi</taxon>
        <taxon>Mammalia</taxon>
        <taxon>Eutheria</taxon>
        <taxon>Laurasiatheria</taxon>
        <taxon>Artiodactyla</taxon>
        <taxon>Ruminantia</taxon>
        <taxon>Pecora</taxon>
        <taxon>Cervidae</taxon>
        <taxon>Odocoileinae</taxon>
        <taxon>Rangifer</taxon>
    </lineage>
</organism>
<protein>
    <submittedName>
        <fullName evidence="1">Uncharacterized protein</fullName>
    </submittedName>
</protein>
<proteinExistence type="predicted"/>
<gene>
    <name evidence="1" type="ORF">MRATA1EN22A_LOCUS12159</name>
</gene>
<reference evidence="1" key="1">
    <citation type="submission" date="2023-05" db="EMBL/GenBank/DDBJ databases">
        <authorList>
            <consortium name="ELIXIR-Norway"/>
        </authorList>
    </citation>
    <scope>NUCLEOTIDE SEQUENCE</scope>
</reference>
<dbReference type="Proteomes" id="UP001162501">
    <property type="component" value="Chromosome 21"/>
</dbReference>
<sequence length="118" mass="12751">MNECVSFTLSLPLLFLSFCFPPSGGLPASSACSKPSSTCSLARLNWGEVKAETPSRKWSYENEPLASSRVTDSGRRGSALLGLRAPVWPGLGDYADGEHGWGRDLHGRVLWIKLCPPS</sequence>
<dbReference type="EMBL" id="OX596105">
    <property type="protein sequence ID" value="CAN0108331.1"/>
    <property type="molecule type" value="Genomic_DNA"/>
</dbReference>
<accession>A0AC59YZJ4</accession>
<evidence type="ECO:0000313" key="2">
    <source>
        <dbReference type="Proteomes" id="UP001162501"/>
    </source>
</evidence>
<name>A0AC59YZJ4_RANTA</name>